<evidence type="ECO:0000256" key="1">
    <source>
        <dbReference type="SAM" id="MobiDB-lite"/>
    </source>
</evidence>
<evidence type="ECO:0000313" key="3">
    <source>
        <dbReference type="Proteomes" id="UP000269721"/>
    </source>
</evidence>
<proteinExistence type="predicted"/>
<dbReference type="Proteomes" id="UP000269721">
    <property type="component" value="Unassembled WGS sequence"/>
</dbReference>
<feature type="compositionally biased region" description="Acidic residues" evidence="1">
    <location>
        <begin position="132"/>
        <end position="143"/>
    </location>
</feature>
<sequence>MYSSETCDWIVARSDDKLARLNLLGSKAKAERYRLLVRMVRQKASHQKLINERAAYLREFQIQQSELMWGVGGPNSSLDSSLHACHYSHHQLSPAQEFQSDYSFHHSSQHPSAYGNHLPMLPLQSSPVYPDPEADPESADDGAETAPVSLPIPHLDALYPSAFDSRSFESFLGLPAFPDDQTGEGDPSHRMASAVAAGGASASESADPSMAMPIDGPVLPAGSDGFISDSTPTSPPSLSTRIPFPSTLACHLPLSPPPLPPPPPHSTLCLEPAEGVLEEVPKDGLPTTPHEQPGAKSPEKYLVKRHSPLAESPPSSNLAPIQHWSDSDSDEDISASGSVNIPVLTSPTPAARRKRTVEEAEDEDLKEDARGRCKRLRSASESSETSISSASPPHSPSESPPHSVAPSDVASDTAETPDAVSCNASSDISDPAVPSAADAPNRSPSPPPPTSPPSTVPLLAFPQRAAWTSSPAETCLSEKEKERMRGPTSPQIAILPPLSSVV</sequence>
<feature type="compositionally biased region" description="Low complexity" evidence="1">
    <location>
        <begin position="424"/>
        <end position="442"/>
    </location>
</feature>
<accession>A0A4P9W0X3</accession>
<feature type="compositionally biased region" description="Low complexity" evidence="1">
    <location>
        <begin position="379"/>
        <end position="392"/>
    </location>
</feature>
<gene>
    <name evidence="2" type="ORF">BDK51DRAFT_28269</name>
</gene>
<protein>
    <submittedName>
        <fullName evidence="2">Uncharacterized protein</fullName>
    </submittedName>
</protein>
<keyword evidence="3" id="KW-1185">Reference proteome</keyword>
<organism evidence="2 3">
    <name type="scientific">Blyttiomyces helicus</name>
    <dbReference type="NCBI Taxonomy" id="388810"/>
    <lineage>
        <taxon>Eukaryota</taxon>
        <taxon>Fungi</taxon>
        <taxon>Fungi incertae sedis</taxon>
        <taxon>Chytridiomycota</taxon>
        <taxon>Chytridiomycota incertae sedis</taxon>
        <taxon>Chytridiomycetes</taxon>
        <taxon>Chytridiomycetes incertae sedis</taxon>
        <taxon>Blyttiomyces</taxon>
    </lineage>
</organism>
<feature type="compositionally biased region" description="Low complexity" evidence="1">
    <location>
        <begin position="192"/>
        <end position="206"/>
    </location>
</feature>
<evidence type="ECO:0000313" key="2">
    <source>
        <dbReference type="EMBL" id="RKO85282.1"/>
    </source>
</evidence>
<feature type="region of interest" description="Disordered" evidence="1">
    <location>
        <begin position="102"/>
        <end position="148"/>
    </location>
</feature>
<feature type="region of interest" description="Disordered" evidence="1">
    <location>
        <begin position="280"/>
        <end position="502"/>
    </location>
</feature>
<name>A0A4P9W0X3_9FUNG</name>
<feature type="compositionally biased region" description="Pro residues" evidence="1">
    <location>
        <begin position="443"/>
        <end position="455"/>
    </location>
</feature>
<feature type="compositionally biased region" description="Low complexity" evidence="1">
    <location>
        <begin position="228"/>
        <end position="240"/>
    </location>
</feature>
<dbReference type="AlphaFoldDB" id="A0A4P9W0X3"/>
<feature type="region of interest" description="Disordered" evidence="1">
    <location>
        <begin position="177"/>
        <end position="242"/>
    </location>
</feature>
<feature type="compositionally biased region" description="Polar residues" evidence="1">
    <location>
        <begin position="102"/>
        <end position="111"/>
    </location>
</feature>
<dbReference type="EMBL" id="KZ999233">
    <property type="protein sequence ID" value="RKO85282.1"/>
    <property type="molecule type" value="Genomic_DNA"/>
</dbReference>
<reference evidence="3" key="1">
    <citation type="journal article" date="2018" name="Nat. Microbiol.">
        <title>Leveraging single-cell genomics to expand the fungal tree of life.</title>
        <authorList>
            <person name="Ahrendt S.R."/>
            <person name="Quandt C.A."/>
            <person name="Ciobanu D."/>
            <person name="Clum A."/>
            <person name="Salamov A."/>
            <person name="Andreopoulos B."/>
            <person name="Cheng J.F."/>
            <person name="Woyke T."/>
            <person name="Pelin A."/>
            <person name="Henrissat B."/>
            <person name="Reynolds N.K."/>
            <person name="Benny G.L."/>
            <person name="Smith M.E."/>
            <person name="James T.Y."/>
            <person name="Grigoriev I.V."/>
        </authorList>
    </citation>
    <scope>NUCLEOTIDE SEQUENCE [LARGE SCALE GENOMIC DNA]</scope>
</reference>
<feature type="compositionally biased region" description="Basic and acidic residues" evidence="1">
    <location>
        <begin position="476"/>
        <end position="485"/>
    </location>
</feature>